<dbReference type="AlphaFoldDB" id="A0A336JYF8"/>
<dbReference type="EMBL" id="UFQT01000027">
    <property type="protein sequence ID" value="SSX18100.1"/>
    <property type="molecule type" value="Genomic_DNA"/>
</dbReference>
<sequence length="731" mass="84111">MHKRTTSVVNKGKTNVNVTIVKFKATETLKRNQVTASLEEKDPLAITDQDLAVASSYLDNKKTNVRNLKTVGARKELPVLNKKSLLTPTGVKKIESIPIKYVVEKKTNLNTSKNKSSSKTLTNTTPKTTTSASCKRPIATRFYSYIDSSDDSDEPLRKKTKGNASSTKKNQKFTRINSKRSKTTNVKLTSKHSKVSNKPKVNNYKTKKSNIKKMIHKSTKRSSNYRMDSAYASKKRTQNLKSNIKKNYVSHNKKTNLLSRKKNKDIEDYLPLIKKYQHLISQNQPYVKLERLKFCAHHFTKERMRLSSDIDLFRDSAVLYGLLGKIFNYLDLTGKLFASKVCHLWNRAINEDAAWQKLPLKNLCINDLKPIERLILKRETNEIILHNVDLCGKAEDYEFSRLSSVKTIIIEKNSSPLLINKFLIACNELEDVKTTETNFDNLRSLNNYVKSLNAENTIVGDTENRLLKTWADLEKVIVHSFDPNFYHNMGLLLSLKYLKLKQLWITANIAQFIENIPNIEYLEFSSDHLTDRNIDGNRAIVESLKHCPSLKKLIWIIVKEIEIKEEKFEIKVQKLEEKKEIPIDEETHTNLEVSKAINQQICEFQSLSDDMETEQNQTNDEIIQKDEFNKCDTKTTITVSYLPKEDHSNVNLYESLKSIQESGASEVETKKPKDDDDKEMIEQSYKIENIVDSSFSSVLPKNNEISDLQLMALEVFLKTSLPECQVIFKND</sequence>
<dbReference type="VEuPathDB" id="VectorBase:CSON007358"/>
<organism evidence="2">
    <name type="scientific">Culicoides sonorensis</name>
    <name type="common">Biting midge</name>
    <dbReference type="NCBI Taxonomy" id="179676"/>
    <lineage>
        <taxon>Eukaryota</taxon>
        <taxon>Metazoa</taxon>
        <taxon>Ecdysozoa</taxon>
        <taxon>Arthropoda</taxon>
        <taxon>Hexapoda</taxon>
        <taxon>Insecta</taxon>
        <taxon>Pterygota</taxon>
        <taxon>Neoptera</taxon>
        <taxon>Endopterygota</taxon>
        <taxon>Diptera</taxon>
        <taxon>Nematocera</taxon>
        <taxon>Chironomoidea</taxon>
        <taxon>Ceratopogonidae</taxon>
        <taxon>Ceratopogoninae</taxon>
        <taxon>Culicoides</taxon>
        <taxon>Monoculicoides</taxon>
    </lineage>
</organism>
<reference evidence="3" key="2">
    <citation type="submission" date="2018-07" db="EMBL/GenBank/DDBJ databases">
        <authorList>
            <person name="Quirk P.G."/>
            <person name="Krulwich T.A."/>
        </authorList>
    </citation>
    <scope>NUCLEOTIDE SEQUENCE</scope>
</reference>
<feature type="region of interest" description="Disordered" evidence="1">
    <location>
        <begin position="148"/>
        <end position="202"/>
    </location>
</feature>
<dbReference type="InterPro" id="IPR032675">
    <property type="entry name" value="LRR_dom_sf"/>
</dbReference>
<name>A0A336JYF8_CULSO</name>
<dbReference type="SUPFAM" id="SSF81383">
    <property type="entry name" value="F-box domain"/>
    <property type="match status" value="1"/>
</dbReference>
<reference evidence="2" key="1">
    <citation type="submission" date="2018-04" db="EMBL/GenBank/DDBJ databases">
        <authorList>
            <person name="Go L.Y."/>
            <person name="Mitchell J.A."/>
        </authorList>
    </citation>
    <scope>NUCLEOTIDE SEQUENCE</scope>
    <source>
        <tissue evidence="2">Whole organism</tissue>
    </source>
</reference>
<accession>A0A336JYF8</accession>
<feature type="compositionally biased region" description="Low complexity" evidence="1">
    <location>
        <begin position="111"/>
        <end position="131"/>
    </location>
</feature>
<evidence type="ECO:0000256" key="1">
    <source>
        <dbReference type="SAM" id="MobiDB-lite"/>
    </source>
</evidence>
<proteinExistence type="predicted"/>
<evidence type="ECO:0000313" key="2">
    <source>
        <dbReference type="EMBL" id="SSW97714.1"/>
    </source>
</evidence>
<gene>
    <name evidence="2" type="primary">CSON007358</name>
</gene>
<protein>
    <submittedName>
        <fullName evidence="2">CSON007358 protein</fullName>
    </submittedName>
</protein>
<feature type="compositionally biased region" description="Basic residues" evidence="1">
    <location>
        <begin position="169"/>
        <end position="182"/>
    </location>
</feature>
<evidence type="ECO:0000313" key="3">
    <source>
        <dbReference type="EMBL" id="SSX18100.1"/>
    </source>
</evidence>
<dbReference type="Gene3D" id="3.80.10.10">
    <property type="entry name" value="Ribonuclease Inhibitor"/>
    <property type="match status" value="1"/>
</dbReference>
<feature type="region of interest" description="Disordered" evidence="1">
    <location>
        <begin position="111"/>
        <end position="133"/>
    </location>
</feature>
<dbReference type="EMBL" id="UFQS01000027">
    <property type="protein sequence ID" value="SSW97714.1"/>
    <property type="molecule type" value="Genomic_DNA"/>
</dbReference>
<dbReference type="InterPro" id="IPR036047">
    <property type="entry name" value="F-box-like_dom_sf"/>
</dbReference>